<dbReference type="Proteomes" id="UP001154312">
    <property type="component" value="Unassembled WGS sequence"/>
</dbReference>
<dbReference type="RefSeq" id="WP_277442834.1">
    <property type="nucleotide sequence ID" value="NZ_JAKOAV010000005.1"/>
</dbReference>
<name>A0A9X4JVL6_9FIRM</name>
<dbReference type="GO" id="GO:0031412">
    <property type="term" value="P:gas vesicle organization"/>
    <property type="evidence" value="ECO:0007669"/>
    <property type="project" value="InterPro"/>
</dbReference>
<organism evidence="1 2">
    <name type="scientific">Pelotomaculum isophthalicicum JI</name>
    <dbReference type="NCBI Taxonomy" id="947010"/>
    <lineage>
        <taxon>Bacteria</taxon>
        <taxon>Bacillati</taxon>
        <taxon>Bacillota</taxon>
        <taxon>Clostridia</taxon>
        <taxon>Eubacteriales</taxon>
        <taxon>Desulfotomaculaceae</taxon>
        <taxon>Pelotomaculum</taxon>
    </lineage>
</organism>
<dbReference type="InterPro" id="IPR008634">
    <property type="entry name" value="Gas-vesicle_GvpO"/>
</dbReference>
<keyword evidence="2" id="KW-1185">Reference proteome</keyword>
<dbReference type="Pfam" id="PF05800">
    <property type="entry name" value="GvpO"/>
    <property type="match status" value="1"/>
</dbReference>
<dbReference type="EMBL" id="JAKOAV010000005">
    <property type="protein sequence ID" value="MDF9407602.1"/>
    <property type="molecule type" value="Genomic_DNA"/>
</dbReference>
<evidence type="ECO:0000313" key="1">
    <source>
        <dbReference type="EMBL" id="MDF9407602.1"/>
    </source>
</evidence>
<reference evidence="1" key="1">
    <citation type="submission" date="2022-02" db="EMBL/GenBank/DDBJ databases">
        <authorList>
            <person name="Leng L."/>
        </authorList>
    </citation>
    <scope>NUCLEOTIDE SEQUENCE</scope>
    <source>
        <strain evidence="1">JI</strain>
    </source>
</reference>
<protein>
    <submittedName>
        <fullName evidence="1">Gas vesicle protein</fullName>
    </submittedName>
</protein>
<evidence type="ECO:0000313" key="2">
    <source>
        <dbReference type="Proteomes" id="UP001154312"/>
    </source>
</evidence>
<proteinExistence type="predicted"/>
<sequence>MIVLKVINTVADFFGEVLKKPGDVIAVFPQPDEGWKVQIEVAEDSEYMRKRARDDLMALYEVSLDKDLQILGFERLSLRERNANSIE</sequence>
<comment type="caution">
    <text evidence="1">The sequence shown here is derived from an EMBL/GenBank/DDBJ whole genome shotgun (WGS) entry which is preliminary data.</text>
</comment>
<dbReference type="AlphaFoldDB" id="A0A9X4JVL6"/>
<accession>A0A9X4JVL6</accession>
<gene>
    <name evidence="1" type="ORF">L7E55_04390</name>
</gene>